<dbReference type="EMBL" id="JAYRBN010000115">
    <property type="protein sequence ID" value="KAL2723132.1"/>
    <property type="molecule type" value="Genomic_DNA"/>
</dbReference>
<gene>
    <name evidence="3" type="ORF">V1477_019723</name>
</gene>
<feature type="region of interest" description="Disordered" evidence="1">
    <location>
        <begin position="208"/>
        <end position="239"/>
    </location>
</feature>
<organism evidence="3 4">
    <name type="scientific">Vespula maculifrons</name>
    <name type="common">Eastern yellow jacket</name>
    <name type="synonym">Wasp</name>
    <dbReference type="NCBI Taxonomy" id="7453"/>
    <lineage>
        <taxon>Eukaryota</taxon>
        <taxon>Metazoa</taxon>
        <taxon>Ecdysozoa</taxon>
        <taxon>Arthropoda</taxon>
        <taxon>Hexapoda</taxon>
        <taxon>Insecta</taxon>
        <taxon>Pterygota</taxon>
        <taxon>Neoptera</taxon>
        <taxon>Endopterygota</taxon>
        <taxon>Hymenoptera</taxon>
        <taxon>Apocrita</taxon>
        <taxon>Aculeata</taxon>
        <taxon>Vespoidea</taxon>
        <taxon>Vespidae</taxon>
        <taxon>Vespinae</taxon>
        <taxon>Vespula</taxon>
    </lineage>
</organism>
<dbReference type="AlphaFoldDB" id="A0ABD2AR85"/>
<keyword evidence="2" id="KW-1133">Transmembrane helix</keyword>
<feature type="transmembrane region" description="Helical" evidence="2">
    <location>
        <begin position="99"/>
        <end position="119"/>
    </location>
</feature>
<evidence type="ECO:0000256" key="1">
    <source>
        <dbReference type="SAM" id="MobiDB-lite"/>
    </source>
</evidence>
<keyword evidence="4" id="KW-1185">Reference proteome</keyword>
<accession>A0ABD2AR85</accession>
<protein>
    <submittedName>
        <fullName evidence="3">Uncharacterized protein</fullName>
    </submittedName>
</protein>
<sequence length="239" mass="27630">MGRNKKVKRYFHTTTRRMWTRVDENIQQEEEGIKFSYGRNSAFPMKPNKLTENAIHFYTRFTRHTGKQFETIVWSIRLMNTFVMFYAKSFDDSVIVVKVISESVFFFVTSLFNINYIGVKLKLELMEIYKTNVCVIASYFVNKGQDAHRAKDQRRLRTNKRRILGRYPGAGCSSCEGSTKTPVNRHCNRARGNGWSIDVDLAYVQPIMDQPGSSSRGPTPSFTTRTSVLEPSQNFLSSE</sequence>
<keyword evidence="2" id="KW-0472">Membrane</keyword>
<dbReference type="Proteomes" id="UP001607303">
    <property type="component" value="Unassembled WGS sequence"/>
</dbReference>
<keyword evidence="2" id="KW-0812">Transmembrane</keyword>
<feature type="compositionally biased region" description="Polar residues" evidence="1">
    <location>
        <begin position="211"/>
        <end position="239"/>
    </location>
</feature>
<proteinExistence type="predicted"/>
<evidence type="ECO:0000256" key="2">
    <source>
        <dbReference type="SAM" id="Phobius"/>
    </source>
</evidence>
<evidence type="ECO:0000313" key="4">
    <source>
        <dbReference type="Proteomes" id="UP001607303"/>
    </source>
</evidence>
<evidence type="ECO:0000313" key="3">
    <source>
        <dbReference type="EMBL" id="KAL2723132.1"/>
    </source>
</evidence>
<comment type="caution">
    <text evidence="3">The sequence shown here is derived from an EMBL/GenBank/DDBJ whole genome shotgun (WGS) entry which is preliminary data.</text>
</comment>
<reference evidence="3 4" key="1">
    <citation type="journal article" date="2024" name="Ann. Entomol. Soc. Am.">
        <title>Genomic analyses of the southern and eastern yellowjacket wasps (Hymenoptera: Vespidae) reveal evolutionary signatures of social life.</title>
        <authorList>
            <person name="Catto M.A."/>
            <person name="Caine P.B."/>
            <person name="Orr S.E."/>
            <person name="Hunt B.G."/>
            <person name="Goodisman M.A.D."/>
        </authorList>
    </citation>
    <scope>NUCLEOTIDE SEQUENCE [LARGE SCALE GENOMIC DNA]</scope>
    <source>
        <strain evidence="3">232</strain>
        <tissue evidence="3">Head and thorax</tissue>
    </source>
</reference>
<name>A0ABD2AR85_VESMC</name>